<dbReference type="InterPro" id="IPR000868">
    <property type="entry name" value="Isochorismatase-like_dom"/>
</dbReference>
<sequence>MQQALLIVDMLNDFVLPHGSLAVPGARHIIPGIRQYLELFRQKAWPVFFVCDEHEPDDPEFIRMGWPPHALRGTPGSQVVDELAPLPGEHLVAKQHYSAFYKTDLEETLQRLGVQEVIVTGVVSNICVLYTAADAVMRGYGVRVPASCVAALTPEEGAFALRQMEQVLGVTVEKE</sequence>
<dbReference type="Gene3D" id="3.40.50.850">
    <property type="entry name" value="Isochorismatase-like"/>
    <property type="match status" value="1"/>
</dbReference>
<dbReference type="CDD" id="cd00431">
    <property type="entry name" value="cysteine_hydrolases"/>
    <property type="match status" value="1"/>
</dbReference>
<dbReference type="PANTHER" id="PTHR43540">
    <property type="entry name" value="PEROXYUREIDOACRYLATE/UREIDOACRYLATE AMIDOHYDROLASE-RELATED"/>
    <property type="match status" value="1"/>
</dbReference>
<dbReference type="Proteomes" id="UP000095200">
    <property type="component" value="Unassembled WGS sequence"/>
</dbReference>
<dbReference type="SUPFAM" id="SSF52499">
    <property type="entry name" value="Isochorismatase-like hydrolases"/>
    <property type="match status" value="1"/>
</dbReference>
<dbReference type="GO" id="GO:0016787">
    <property type="term" value="F:hydrolase activity"/>
    <property type="evidence" value="ECO:0007669"/>
    <property type="project" value="UniProtKB-KW"/>
</dbReference>
<dbReference type="InterPro" id="IPR036380">
    <property type="entry name" value="Isochorismatase-like_sf"/>
</dbReference>
<name>A0A194AIJ4_9BACT</name>
<organism evidence="3 4">
    <name type="scientific">Desulfoplanes formicivorans</name>
    <dbReference type="NCBI Taxonomy" id="1592317"/>
    <lineage>
        <taxon>Bacteria</taxon>
        <taxon>Pseudomonadati</taxon>
        <taxon>Thermodesulfobacteriota</taxon>
        <taxon>Desulfovibrionia</taxon>
        <taxon>Desulfovibrionales</taxon>
        <taxon>Desulfoplanaceae</taxon>
        <taxon>Desulfoplanes</taxon>
    </lineage>
</organism>
<evidence type="ECO:0000256" key="1">
    <source>
        <dbReference type="ARBA" id="ARBA00022801"/>
    </source>
</evidence>
<dbReference type="InterPro" id="IPR050272">
    <property type="entry name" value="Isochorismatase-like_hydrls"/>
</dbReference>
<protein>
    <submittedName>
        <fullName evidence="3">Nicotinamidase</fullName>
    </submittedName>
</protein>
<dbReference type="PANTHER" id="PTHR43540:SF6">
    <property type="entry name" value="ISOCHORISMATASE-LIKE DOMAIN-CONTAINING PROTEIN"/>
    <property type="match status" value="1"/>
</dbReference>
<dbReference type="STRING" id="1592317.DPF_2643"/>
<proteinExistence type="predicted"/>
<evidence type="ECO:0000259" key="2">
    <source>
        <dbReference type="Pfam" id="PF00857"/>
    </source>
</evidence>
<dbReference type="OrthoDB" id="9791276at2"/>
<feature type="domain" description="Isochorismatase-like" evidence="2">
    <location>
        <begin position="4"/>
        <end position="172"/>
    </location>
</feature>
<keyword evidence="1" id="KW-0378">Hydrolase</keyword>
<accession>A0A194AIJ4</accession>
<dbReference type="AlphaFoldDB" id="A0A194AIJ4"/>
<dbReference type="EMBL" id="BDFE01000020">
    <property type="protein sequence ID" value="GAU09907.1"/>
    <property type="molecule type" value="Genomic_DNA"/>
</dbReference>
<dbReference type="Pfam" id="PF00857">
    <property type="entry name" value="Isochorismatase"/>
    <property type="match status" value="1"/>
</dbReference>
<gene>
    <name evidence="3" type="ORF">DPF_2643</name>
</gene>
<dbReference type="RefSeq" id="WP_083254725.1">
    <property type="nucleotide sequence ID" value="NZ_BDFE01000020.1"/>
</dbReference>
<keyword evidence="4" id="KW-1185">Reference proteome</keyword>
<reference evidence="4" key="1">
    <citation type="submission" date="2016-06" db="EMBL/GenBank/DDBJ databases">
        <title>Draft genome sequence of Desulfoplanes formicivorans strain Pf12B.</title>
        <authorList>
            <person name="Watanabe M."/>
            <person name="Kojima H."/>
            <person name="Fukui M."/>
        </authorList>
    </citation>
    <scope>NUCLEOTIDE SEQUENCE [LARGE SCALE GENOMIC DNA]</scope>
    <source>
        <strain evidence="4">Pf12B</strain>
    </source>
</reference>
<comment type="caution">
    <text evidence="3">The sequence shown here is derived from an EMBL/GenBank/DDBJ whole genome shotgun (WGS) entry which is preliminary data.</text>
</comment>
<evidence type="ECO:0000313" key="4">
    <source>
        <dbReference type="Proteomes" id="UP000095200"/>
    </source>
</evidence>
<evidence type="ECO:0000313" key="3">
    <source>
        <dbReference type="EMBL" id="GAU09907.1"/>
    </source>
</evidence>